<feature type="non-terminal residue" evidence="5">
    <location>
        <position position="783"/>
    </location>
</feature>
<dbReference type="GO" id="GO:0008023">
    <property type="term" value="C:transcription elongation factor complex"/>
    <property type="evidence" value="ECO:0007669"/>
    <property type="project" value="TreeGrafter"/>
</dbReference>
<dbReference type="InterPro" id="IPR023323">
    <property type="entry name" value="Tex-like_dom_sf"/>
</dbReference>
<feature type="compositionally biased region" description="Basic residues" evidence="1">
    <location>
        <begin position="34"/>
        <end position="44"/>
    </location>
</feature>
<evidence type="ECO:0008006" key="7">
    <source>
        <dbReference type="Google" id="ProtNLM"/>
    </source>
</evidence>
<dbReference type="Gene3D" id="1.10.10.650">
    <property type="entry name" value="RuvA domain 2-like"/>
    <property type="match status" value="1"/>
</dbReference>
<evidence type="ECO:0000259" key="4">
    <source>
        <dbReference type="Pfam" id="PF22706"/>
    </source>
</evidence>
<dbReference type="Gene3D" id="3.30.420.140">
    <property type="entry name" value="YqgF/RNase H-like domain"/>
    <property type="match status" value="1"/>
</dbReference>
<dbReference type="Pfam" id="PF22706">
    <property type="entry name" value="Tex_central_region"/>
    <property type="match status" value="1"/>
</dbReference>
<dbReference type="SUPFAM" id="SSF53098">
    <property type="entry name" value="Ribonuclease H-like"/>
    <property type="match status" value="1"/>
</dbReference>
<sequence>LLERKMKDGYEKDGFVVDDIDEEGEEEQIDSDKRQKKKRKKKRASEKNYELDEDDYELLQESNISVQRRKPEIKNFKRLKRARGNVGEGISQFSAEEKLKRSLFGDDDGKSLGEKKVALQWNFYGYLFEDIAKEEEPLEMEHEGIDEEDEMADFIVDGEEYDEHGAPVRRRKPKITRQCPGISSSSLQAAHEIFGDAEDLLRMRKLDVRDMYDETGGVTLEDQFDPSLRSEKYMTKKDAQIRKIDIPERVQISEASTGVPSKDEKSIQMETEWIFSQLVRGTGYLFSQGNSTIQELNEEFKHHIARLLELMHAEKLDVPFISMYRKEQISTLLRVANEPEADTDDDPNSPTVKLHKLLWTIHDLDQKWLLLEKRKSALLMYFRKRFEDESQSISSDTRQNLNQQIYDSVMISLAAANSETEVDDLDLKFNLYFPPSEVVPYEGQYKRPKRKSRYSMCYSSGLWEVARKFCYSAEQFGLLLSLEEVRTDELEDPKETPEEMAWNFTCAMFQNSEVVLNGTRHMAAVEISCEPRVRKHVRSIFMDGAVVTTIPTASGSKTIDSFHQFAGVKWLKNKPLNEFQDAQWLIIQKAEEEKLLEVTIKLPEEKLVEKLIADAGEYYLSDGVSKSAKLWNEQRKLILIEAFHTFLFPSMEKEARLLLSSRAKTWLLWDYGMQLWNKVSVAPFQAKHNVADSNEKTTPRVMACCWGPGKPPTTFVMLDSFGEVIDILHASSLNLRGQSVYEQQSKKNDQQRVHKFIMDHQPHVVVLGAANLSCTRLKEDIYE</sequence>
<feature type="non-terminal residue" evidence="5">
    <location>
        <position position="1"/>
    </location>
</feature>
<accession>S8CF74</accession>
<gene>
    <name evidence="5" type="ORF">M569_11596</name>
</gene>
<dbReference type="PANTHER" id="PTHR10145">
    <property type="entry name" value="TRANSCRIPTION ELONGATION FACTOR SPT6"/>
    <property type="match status" value="1"/>
</dbReference>
<dbReference type="EMBL" id="AUSU01005640">
    <property type="protein sequence ID" value="EPS63191.1"/>
    <property type="molecule type" value="Genomic_DNA"/>
</dbReference>
<dbReference type="OrthoDB" id="995477at2759"/>
<dbReference type="GO" id="GO:0140673">
    <property type="term" value="P:transcription elongation-coupled chromatin remodeling"/>
    <property type="evidence" value="ECO:0007669"/>
    <property type="project" value="InterPro"/>
</dbReference>
<dbReference type="Pfam" id="PF14641">
    <property type="entry name" value="HTH_44"/>
    <property type="match status" value="1"/>
</dbReference>
<dbReference type="FunFam" id="1.10.3500.10:FF:000004">
    <property type="entry name" value="Transcription elongation factor spt6"/>
    <property type="match status" value="1"/>
</dbReference>
<dbReference type="SUPFAM" id="SSF158832">
    <property type="entry name" value="Tex N-terminal region-like"/>
    <property type="match status" value="1"/>
</dbReference>
<reference evidence="5 6" key="1">
    <citation type="journal article" date="2013" name="BMC Genomics">
        <title>The miniature genome of a carnivorous plant Genlisea aurea contains a low number of genes and short non-coding sequences.</title>
        <authorList>
            <person name="Leushkin E.V."/>
            <person name="Sutormin R.A."/>
            <person name="Nabieva E.R."/>
            <person name="Penin A.A."/>
            <person name="Kondrashov A.S."/>
            <person name="Logacheva M.D."/>
        </authorList>
    </citation>
    <scope>NUCLEOTIDE SEQUENCE [LARGE SCALE GENOMIC DNA]</scope>
</reference>
<protein>
    <recommendedName>
        <fullName evidence="7">YqgF/RNase H-like domain-containing protein</fullName>
    </recommendedName>
</protein>
<proteinExistence type="predicted"/>
<dbReference type="InterPro" id="IPR055179">
    <property type="entry name" value="Tex-like_central_region"/>
</dbReference>
<evidence type="ECO:0000259" key="2">
    <source>
        <dbReference type="Pfam" id="PF14632"/>
    </source>
</evidence>
<evidence type="ECO:0000259" key="3">
    <source>
        <dbReference type="Pfam" id="PF14641"/>
    </source>
</evidence>
<dbReference type="AlphaFoldDB" id="S8CF74"/>
<dbReference type="GO" id="GO:0042393">
    <property type="term" value="F:histone binding"/>
    <property type="evidence" value="ECO:0007669"/>
    <property type="project" value="TreeGrafter"/>
</dbReference>
<dbReference type="InterPro" id="IPR023319">
    <property type="entry name" value="Tex-like_HTH_dom_sf"/>
</dbReference>
<name>S8CF74_9LAMI</name>
<dbReference type="GO" id="GO:0003677">
    <property type="term" value="F:DNA binding"/>
    <property type="evidence" value="ECO:0007669"/>
    <property type="project" value="InterPro"/>
</dbReference>
<feature type="region of interest" description="Disordered" evidence="1">
    <location>
        <begin position="21"/>
        <end position="46"/>
    </location>
</feature>
<feature type="domain" description="Spt6 acidic N-terminal" evidence="2">
    <location>
        <begin position="9"/>
        <end position="83"/>
    </location>
</feature>
<dbReference type="PANTHER" id="PTHR10145:SF6">
    <property type="entry name" value="TRANSCRIPTION ELONGATION FACTOR SPT6"/>
    <property type="match status" value="1"/>
</dbReference>
<comment type="caution">
    <text evidence="5">The sequence shown here is derived from an EMBL/GenBank/DDBJ whole genome shotgun (WGS) entry which is preliminary data.</text>
</comment>
<dbReference type="GO" id="GO:0034728">
    <property type="term" value="P:nucleosome organization"/>
    <property type="evidence" value="ECO:0007669"/>
    <property type="project" value="TreeGrafter"/>
</dbReference>
<dbReference type="InterPro" id="IPR017072">
    <property type="entry name" value="TF_Spt6"/>
</dbReference>
<dbReference type="InterPro" id="IPR028083">
    <property type="entry name" value="Spt6_acidic_N_dom"/>
</dbReference>
<keyword evidence="6" id="KW-1185">Reference proteome</keyword>
<evidence type="ECO:0000256" key="1">
    <source>
        <dbReference type="SAM" id="MobiDB-lite"/>
    </source>
</evidence>
<dbReference type="Gene3D" id="1.10.3500.10">
    <property type="entry name" value="Tex N-terminal region-like"/>
    <property type="match status" value="1"/>
</dbReference>
<evidence type="ECO:0000313" key="5">
    <source>
        <dbReference type="EMBL" id="EPS63191.1"/>
    </source>
</evidence>
<evidence type="ECO:0000313" key="6">
    <source>
        <dbReference type="Proteomes" id="UP000015453"/>
    </source>
</evidence>
<dbReference type="InterPro" id="IPR012337">
    <property type="entry name" value="RNaseH-like_sf"/>
</dbReference>
<dbReference type="InterPro" id="IPR028088">
    <property type="entry name" value="Spt6_HTH_DNA-bd_dom"/>
</dbReference>
<dbReference type="Proteomes" id="UP000015453">
    <property type="component" value="Unassembled WGS sequence"/>
</dbReference>
<dbReference type="GO" id="GO:0031491">
    <property type="term" value="F:nucleosome binding"/>
    <property type="evidence" value="ECO:0007669"/>
    <property type="project" value="TreeGrafter"/>
</dbReference>
<dbReference type="InterPro" id="IPR037027">
    <property type="entry name" value="YqgF/RNaseH-like_dom_sf"/>
</dbReference>
<dbReference type="Pfam" id="PF14632">
    <property type="entry name" value="SPT6_acidic"/>
    <property type="match status" value="1"/>
</dbReference>
<feature type="domain" description="Tex-like central region" evidence="4">
    <location>
        <begin position="492"/>
        <end position="663"/>
    </location>
</feature>
<organism evidence="5 6">
    <name type="scientific">Genlisea aurea</name>
    <dbReference type="NCBI Taxonomy" id="192259"/>
    <lineage>
        <taxon>Eukaryota</taxon>
        <taxon>Viridiplantae</taxon>
        <taxon>Streptophyta</taxon>
        <taxon>Embryophyta</taxon>
        <taxon>Tracheophyta</taxon>
        <taxon>Spermatophyta</taxon>
        <taxon>Magnoliopsida</taxon>
        <taxon>eudicotyledons</taxon>
        <taxon>Gunneridae</taxon>
        <taxon>Pentapetalae</taxon>
        <taxon>asterids</taxon>
        <taxon>lamiids</taxon>
        <taxon>Lamiales</taxon>
        <taxon>Lentibulariaceae</taxon>
        <taxon>Genlisea</taxon>
    </lineage>
</organism>
<feature type="domain" description="Helix-turn-helix DNA-binding" evidence="3">
    <location>
        <begin position="264"/>
        <end position="380"/>
    </location>
</feature>